<feature type="compositionally biased region" description="Polar residues" evidence="1">
    <location>
        <begin position="387"/>
        <end position="396"/>
    </location>
</feature>
<proteinExistence type="predicted"/>
<dbReference type="EMBL" id="MU129132">
    <property type="protein sequence ID" value="KAF9505899.1"/>
    <property type="molecule type" value="Genomic_DNA"/>
</dbReference>
<feature type="compositionally biased region" description="Basic and acidic residues" evidence="1">
    <location>
        <begin position="81"/>
        <end position="90"/>
    </location>
</feature>
<organism evidence="2 3">
    <name type="scientific">Hydnum rufescens UP504</name>
    <dbReference type="NCBI Taxonomy" id="1448309"/>
    <lineage>
        <taxon>Eukaryota</taxon>
        <taxon>Fungi</taxon>
        <taxon>Dikarya</taxon>
        <taxon>Basidiomycota</taxon>
        <taxon>Agaricomycotina</taxon>
        <taxon>Agaricomycetes</taxon>
        <taxon>Cantharellales</taxon>
        <taxon>Hydnaceae</taxon>
        <taxon>Hydnum</taxon>
    </lineage>
</organism>
<reference evidence="2" key="1">
    <citation type="journal article" date="2020" name="Nat. Commun.">
        <title>Large-scale genome sequencing of mycorrhizal fungi provides insights into the early evolution of symbiotic traits.</title>
        <authorList>
            <person name="Miyauchi S."/>
            <person name="Kiss E."/>
            <person name="Kuo A."/>
            <person name="Drula E."/>
            <person name="Kohler A."/>
            <person name="Sanchez-Garcia M."/>
            <person name="Morin E."/>
            <person name="Andreopoulos B."/>
            <person name="Barry K.W."/>
            <person name="Bonito G."/>
            <person name="Buee M."/>
            <person name="Carver A."/>
            <person name="Chen C."/>
            <person name="Cichocki N."/>
            <person name="Clum A."/>
            <person name="Culley D."/>
            <person name="Crous P.W."/>
            <person name="Fauchery L."/>
            <person name="Girlanda M."/>
            <person name="Hayes R.D."/>
            <person name="Keri Z."/>
            <person name="LaButti K."/>
            <person name="Lipzen A."/>
            <person name="Lombard V."/>
            <person name="Magnuson J."/>
            <person name="Maillard F."/>
            <person name="Murat C."/>
            <person name="Nolan M."/>
            <person name="Ohm R.A."/>
            <person name="Pangilinan J."/>
            <person name="Pereira M.F."/>
            <person name="Perotto S."/>
            <person name="Peter M."/>
            <person name="Pfister S."/>
            <person name="Riley R."/>
            <person name="Sitrit Y."/>
            <person name="Stielow J.B."/>
            <person name="Szollosi G."/>
            <person name="Zifcakova L."/>
            <person name="Stursova M."/>
            <person name="Spatafora J.W."/>
            <person name="Tedersoo L."/>
            <person name="Vaario L.M."/>
            <person name="Yamada A."/>
            <person name="Yan M."/>
            <person name="Wang P."/>
            <person name="Xu J."/>
            <person name="Bruns T."/>
            <person name="Baldrian P."/>
            <person name="Vilgalys R."/>
            <person name="Dunand C."/>
            <person name="Henrissat B."/>
            <person name="Grigoriev I.V."/>
            <person name="Hibbett D."/>
            <person name="Nagy L.G."/>
            <person name="Martin F.M."/>
        </authorList>
    </citation>
    <scope>NUCLEOTIDE SEQUENCE</scope>
    <source>
        <strain evidence="2">UP504</strain>
    </source>
</reference>
<name>A0A9P6DP47_9AGAM</name>
<evidence type="ECO:0000313" key="2">
    <source>
        <dbReference type="EMBL" id="KAF9505899.1"/>
    </source>
</evidence>
<evidence type="ECO:0000313" key="3">
    <source>
        <dbReference type="Proteomes" id="UP000886523"/>
    </source>
</evidence>
<sequence length="449" mass="49801">MRFYQLGGFNSHLRDWRDVPQGHNLVRKTGAIEMVLGIRHSGAWYILIPEDELPRSVRCDRPHISRRTLRQDSRKNKKNRIHDQSKRDTSEANNHYSLGPVVLGALRKTLRVSKFIIGDSLWNGLVNRFIIFASTPSSPAASRVRRAPLDTAWTEVSFSETGAELFGQKNHFFTPDAALYLPSEYKEADPHSHSTDFGGESIRTFFNETIRPHDKMREGTAPAIILVYDAVFAFMTPPNWELGATSLLVQTSALPIPRNAHHQDSLVAGSRRPADSRSRSRSPPMNREHDGNSSSSSRRPASPPRRTSLAPVYVIDIQSLWLAMPGMSRPAPSLLDMAHRLNLEGTAGSSFPAGNDLDLMYKVWTSLVGAAPIDDQVKVILPGLSPSLGSTANSAASDPVKKTQENSEDEDDATSPGKVARTETQPTVDDDPYSAFDKWASEDEDLDYC</sequence>
<keyword evidence="3" id="KW-1185">Reference proteome</keyword>
<dbReference type="Proteomes" id="UP000886523">
    <property type="component" value="Unassembled WGS sequence"/>
</dbReference>
<evidence type="ECO:0000256" key="1">
    <source>
        <dbReference type="SAM" id="MobiDB-lite"/>
    </source>
</evidence>
<comment type="caution">
    <text evidence="2">The sequence shown here is derived from an EMBL/GenBank/DDBJ whole genome shotgun (WGS) entry which is preliminary data.</text>
</comment>
<gene>
    <name evidence="2" type="ORF">BS47DRAFT_1353479</name>
</gene>
<feature type="region of interest" description="Disordered" evidence="1">
    <location>
        <begin position="260"/>
        <end position="307"/>
    </location>
</feature>
<dbReference type="OrthoDB" id="3235609at2759"/>
<dbReference type="AlphaFoldDB" id="A0A9P6DP47"/>
<accession>A0A9P6DP47</accession>
<feature type="compositionally biased region" description="Basic and acidic residues" evidence="1">
    <location>
        <begin position="64"/>
        <end position="74"/>
    </location>
</feature>
<feature type="region of interest" description="Disordered" evidence="1">
    <location>
        <begin position="64"/>
        <end position="93"/>
    </location>
</feature>
<feature type="compositionally biased region" description="Low complexity" evidence="1">
    <location>
        <begin position="293"/>
        <end position="307"/>
    </location>
</feature>
<protein>
    <submittedName>
        <fullName evidence="2">Uncharacterized protein</fullName>
    </submittedName>
</protein>
<feature type="region of interest" description="Disordered" evidence="1">
    <location>
        <begin position="386"/>
        <end position="449"/>
    </location>
</feature>